<dbReference type="PANTHER" id="PTHR30469:SF15">
    <property type="entry name" value="HLYD FAMILY OF SECRETION PROTEINS"/>
    <property type="match status" value="1"/>
</dbReference>
<comment type="caution">
    <text evidence="3">The sequence shown here is derived from an EMBL/GenBank/DDBJ whole genome shotgun (WGS) entry which is preliminary data.</text>
</comment>
<dbReference type="PANTHER" id="PTHR30469">
    <property type="entry name" value="MULTIDRUG RESISTANCE PROTEIN MDTA"/>
    <property type="match status" value="1"/>
</dbReference>
<evidence type="ECO:0000256" key="1">
    <source>
        <dbReference type="ARBA" id="ARBA00009477"/>
    </source>
</evidence>
<dbReference type="Gene3D" id="1.10.287.470">
    <property type="entry name" value="Helix hairpin bin"/>
    <property type="match status" value="1"/>
</dbReference>
<dbReference type="InterPro" id="IPR006143">
    <property type="entry name" value="RND_pump_MFP"/>
</dbReference>
<dbReference type="NCBIfam" id="TIGR01730">
    <property type="entry name" value="RND_mfp"/>
    <property type="match status" value="1"/>
</dbReference>
<name>A0ABU5RRV6_9CYAN</name>
<dbReference type="SUPFAM" id="SSF111369">
    <property type="entry name" value="HlyD-like secretion proteins"/>
    <property type="match status" value="1"/>
</dbReference>
<dbReference type="EMBL" id="JAYGHX010000002">
    <property type="protein sequence ID" value="MEA5390510.1"/>
    <property type="molecule type" value="Genomic_DNA"/>
</dbReference>
<dbReference type="Proteomes" id="UP001304461">
    <property type="component" value="Unassembled WGS sequence"/>
</dbReference>
<dbReference type="RefSeq" id="WP_323304609.1">
    <property type="nucleotide sequence ID" value="NZ_JAYGHX010000002.1"/>
</dbReference>
<proteinExistence type="inferred from homology"/>
<dbReference type="NCBIfam" id="TIGR02971">
    <property type="entry name" value="heterocyst_DevB"/>
    <property type="match status" value="1"/>
</dbReference>
<dbReference type="InterPro" id="IPR058625">
    <property type="entry name" value="MdtA-like_BSH"/>
</dbReference>
<dbReference type="Pfam" id="PF25917">
    <property type="entry name" value="BSH_RND"/>
    <property type="match status" value="1"/>
</dbReference>
<dbReference type="InterPro" id="IPR014315">
    <property type="entry name" value="ABC_heterocyst_DevB"/>
</dbReference>
<feature type="domain" description="Multidrug resistance protein MdtA-like barrel-sandwich hybrid" evidence="2">
    <location>
        <begin position="62"/>
        <end position="181"/>
    </location>
</feature>
<dbReference type="Gene3D" id="2.40.50.100">
    <property type="match status" value="1"/>
</dbReference>
<dbReference type="Gene3D" id="2.40.30.170">
    <property type="match status" value="1"/>
</dbReference>
<gene>
    <name evidence="3" type="ORF">VB738_04455</name>
</gene>
<reference evidence="3 4" key="1">
    <citation type="submission" date="2023-12" db="EMBL/GenBank/DDBJ databases">
        <title>Baltic Sea Cyanobacteria.</title>
        <authorList>
            <person name="Delbaje E."/>
            <person name="Fewer D.P."/>
            <person name="Shishido T.K."/>
        </authorList>
    </citation>
    <scope>NUCLEOTIDE SEQUENCE [LARGE SCALE GENOMIC DNA]</scope>
    <source>
        <strain evidence="3 4">UHCC 0139</strain>
    </source>
</reference>
<evidence type="ECO:0000313" key="3">
    <source>
        <dbReference type="EMBL" id="MEA5390510.1"/>
    </source>
</evidence>
<keyword evidence="4" id="KW-1185">Reference proteome</keyword>
<sequence length="288" mass="30910">MAGLVVGGVVLYQRLQPTRPPAAAVARPPAPVEAVAALGQLEPDGDVRILAAPITGIGGSPRITELLVAEGDRVRAGQLLARFDNQPLQRAELELIRTRIANLSRRLTIQTRDLARYRKLASDGAFSAADLDGLEQRTLELQGQLQEARASLVKASTDLVNTELRAPIDGTVLRIQARVGERPGDKGILELGASDRMEASIEVYESDIDRVRVGQAVTLTSENGGFDGTLQGTVRRISPQVRQREVLSTDPTGDADARVVEVRVRLDPEDGAKVAALSGLKVIARMQP</sequence>
<comment type="similarity">
    <text evidence="1">Belongs to the membrane fusion protein (MFP) (TC 8.A.1) family.</text>
</comment>
<evidence type="ECO:0000313" key="4">
    <source>
        <dbReference type="Proteomes" id="UP001304461"/>
    </source>
</evidence>
<accession>A0ABU5RRV6</accession>
<protein>
    <submittedName>
        <fullName evidence="3">Efflux RND transporter periplasmic adaptor subunit</fullName>
    </submittedName>
</protein>
<organism evidence="3 4">
    <name type="scientific">Cyanobium gracile UHCC 0139</name>
    <dbReference type="NCBI Taxonomy" id="3110308"/>
    <lineage>
        <taxon>Bacteria</taxon>
        <taxon>Bacillati</taxon>
        <taxon>Cyanobacteriota</taxon>
        <taxon>Cyanophyceae</taxon>
        <taxon>Synechococcales</taxon>
        <taxon>Prochlorococcaceae</taxon>
        <taxon>Cyanobium</taxon>
    </lineage>
</organism>
<evidence type="ECO:0000259" key="2">
    <source>
        <dbReference type="Pfam" id="PF25917"/>
    </source>
</evidence>